<evidence type="ECO:0000313" key="2">
    <source>
        <dbReference type="Proteomes" id="UP000253594"/>
    </source>
</evidence>
<name>A0A367LZM2_PSEAI</name>
<comment type="caution">
    <text evidence="1">The sequence shown here is derived from an EMBL/GenBank/DDBJ whole genome shotgun (WGS) entry which is preliminary data.</text>
</comment>
<dbReference type="GO" id="GO:0016740">
    <property type="term" value="F:transferase activity"/>
    <property type="evidence" value="ECO:0007669"/>
    <property type="project" value="UniProtKB-KW"/>
</dbReference>
<dbReference type="EMBL" id="QORE01002034">
    <property type="protein sequence ID" value="RCI70522.1"/>
    <property type="molecule type" value="Genomic_DNA"/>
</dbReference>
<dbReference type="Proteomes" id="UP000253594">
    <property type="component" value="Unassembled WGS sequence"/>
</dbReference>
<feature type="non-terminal residue" evidence="1">
    <location>
        <position position="1"/>
    </location>
</feature>
<sequence>GWQLEGFGLPLNLMLAVPSRLVAGGPREALRRLAEELERA</sequence>
<protein>
    <submittedName>
        <fullName evidence="1">Nucleoside 2-deoxyribosyltransferase</fullName>
    </submittedName>
</protein>
<reference evidence="1 2" key="1">
    <citation type="submission" date="2018-07" db="EMBL/GenBank/DDBJ databases">
        <title>Mechanisms of high-level aminoglycoside resistance among Gram-negative pathogens in Brazil.</title>
        <authorList>
            <person name="Ballaben A.S."/>
            <person name="Darini A.L.C."/>
            <person name="Doi Y."/>
        </authorList>
    </citation>
    <scope>NUCLEOTIDE SEQUENCE [LARGE SCALE GENOMIC DNA]</scope>
    <source>
        <strain evidence="1 2">B2-305</strain>
    </source>
</reference>
<evidence type="ECO:0000313" key="1">
    <source>
        <dbReference type="EMBL" id="RCI70522.1"/>
    </source>
</evidence>
<keyword evidence="1" id="KW-0808">Transferase</keyword>
<organism evidence="1 2">
    <name type="scientific">Pseudomonas aeruginosa</name>
    <dbReference type="NCBI Taxonomy" id="287"/>
    <lineage>
        <taxon>Bacteria</taxon>
        <taxon>Pseudomonadati</taxon>
        <taxon>Pseudomonadota</taxon>
        <taxon>Gammaproteobacteria</taxon>
        <taxon>Pseudomonadales</taxon>
        <taxon>Pseudomonadaceae</taxon>
        <taxon>Pseudomonas</taxon>
    </lineage>
</organism>
<dbReference type="AlphaFoldDB" id="A0A367LZM2"/>
<accession>A0A367LZM2</accession>
<gene>
    <name evidence="1" type="ORF">DT376_34075</name>
</gene>
<proteinExistence type="predicted"/>